<dbReference type="RefSeq" id="WP_275711095.1">
    <property type="nucleotide sequence ID" value="NZ_JAKLTN010000002.1"/>
</dbReference>
<dbReference type="EMBL" id="JAKLTN010000002">
    <property type="protein sequence ID" value="MCG2577762.1"/>
    <property type="molecule type" value="Genomic_DNA"/>
</dbReference>
<name>A0ABS9K3L0_9RHOO</name>
<dbReference type="InterPro" id="IPR015421">
    <property type="entry name" value="PyrdxlP-dep_Trfase_major"/>
</dbReference>
<evidence type="ECO:0000256" key="1">
    <source>
        <dbReference type="RuleBase" id="RU004508"/>
    </source>
</evidence>
<evidence type="ECO:0000313" key="2">
    <source>
        <dbReference type="EMBL" id="MCG2577762.1"/>
    </source>
</evidence>
<sequence length="393" mass="44265">MTWLSESGYRVFNPQRFQFPSPQVPILPTRLDIGSGDFGQGEYTPVTDSKNYQFFSWGRYALLEAFRLSNVGPGGYVLIPAYHCRTMLDPALSLQSEIRLYPLNAELSPDIPAIEALILESKLPIRALLATHYFGFPQSLDRLKALCNKHEIVLIEDCSHAFIRSRVDMKTGALGTFVVASPYKFCPTMDGGVLIGNGVELTRELIGRGLFDEVSSAVRLLTRARVRKHALLGTKSPLAEIIEKDGDHSWEDGRGISSAYDPASTSLRGYRLSHWIVRHSSADRIARQRRENFSKWLAGVDALPGCRPLYSDLPDGVVPYMFPLYLDRPLPDFYGLKNQGLPIWRWDSMGISGCAIATDYRLHLLHLPCHQDIGGQEITWMLETLEQVLKRLR</sequence>
<dbReference type="GO" id="GO:0008483">
    <property type="term" value="F:transaminase activity"/>
    <property type="evidence" value="ECO:0007669"/>
    <property type="project" value="UniProtKB-KW"/>
</dbReference>
<dbReference type="Gene3D" id="3.40.640.10">
    <property type="entry name" value="Type I PLP-dependent aspartate aminotransferase-like (Major domain)"/>
    <property type="match status" value="1"/>
</dbReference>
<dbReference type="PANTHER" id="PTHR30244:SF42">
    <property type="entry name" value="UDP-2-ACETAMIDO-2-DEOXY-3-OXO-D-GLUCURONATE AMINOTRANSFERASE"/>
    <property type="match status" value="1"/>
</dbReference>
<keyword evidence="3" id="KW-1185">Reference proteome</keyword>
<gene>
    <name evidence="2" type="ORF">LZ012_12230</name>
</gene>
<organism evidence="2 3">
    <name type="scientific">Dechloromonas hankyongensis</name>
    <dbReference type="NCBI Taxonomy" id="2908002"/>
    <lineage>
        <taxon>Bacteria</taxon>
        <taxon>Pseudomonadati</taxon>
        <taxon>Pseudomonadota</taxon>
        <taxon>Betaproteobacteria</taxon>
        <taxon>Rhodocyclales</taxon>
        <taxon>Azonexaceae</taxon>
        <taxon>Dechloromonas</taxon>
    </lineage>
</organism>
<comment type="caution">
    <text evidence="2">The sequence shown here is derived from an EMBL/GenBank/DDBJ whole genome shotgun (WGS) entry which is preliminary data.</text>
</comment>
<reference evidence="2" key="1">
    <citation type="submission" date="2022-01" db="EMBL/GenBank/DDBJ databases">
        <authorList>
            <person name="Jo J.-H."/>
            <person name="Im W.-T."/>
        </authorList>
    </citation>
    <scope>NUCLEOTIDE SEQUENCE</scope>
    <source>
        <strain evidence="2">XY25</strain>
    </source>
</reference>
<proteinExistence type="inferred from homology"/>
<comment type="similarity">
    <text evidence="1">Belongs to the DegT/DnrJ/EryC1 family.</text>
</comment>
<dbReference type="InterPro" id="IPR015424">
    <property type="entry name" value="PyrdxlP-dep_Trfase"/>
</dbReference>
<accession>A0ABS9K3L0</accession>
<dbReference type="Pfam" id="PF01041">
    <property type="entry name" value="DegT_DnrJ_EryC1"/>
    <property type="match status" value="1"/>
</dbReference>
<dbReference type="PANTHER" id="PTHR30244">
    <property type="entry name" value="TRANSAMINASE"/>
    <property type="match status" value="1"/>
</dbReference>
<dbReference type="SUPFAM" id="SSF53383">
    <property type="entry name" value="PLP-dependent transferases"/>
    <property type="match status" value="1"/>
</dbReference>
<dbReference type="InterPro" id="IPR000653">
    <property type="entry name" value="DegT/StrS_aminotransferase"/>
</dbReference>
<evidence type="ECO:0000313" key="3">
    <source>
        <dbReference type="Proteomes" id="UP001165384"/>
    </source>
</evidence>
<protein>
    <submittedName>
        <fullName evidence="2">DegT/DnrJ/EryC1/StrS family aminotransferase</fullName>
    </submittedName>
</protein>
<keyword evidence="2" id="KW-0032">Aminotransferase</keyword>
<keyword evidence="2" id="KW-0808">Transferase</keyword>
<keyword evidence="1" id="KW-0663">Pyridoxal phosphate</keyword>
<dbReference type="Proteomes" id="UP001165384">
    <property type="component" value="Unassembled WGS sequence"/>
</dbReference>